<evidence type="ECO:0000313" key="1">
    <source>
        <dbReference type="EMBL" id="KAI8536792.1"/>
    </source>
</evidence>
<comment type="caution">
    <text evidence="1">The sequence shown here is derived from an EMBL/GenBank/DDBJ whole genome shotgun (WGS) entry which is preliminary data.</text>
</comment>
<protein>
    <submittedName>
        <fullName evidence="1">Uncharacterized protein</fullName>
    </submittedName>
</protein>
<organism evidence="1 2">
    <name type="scientific">Rhododendron molle</name>
    <name type="common">Chinese azalea</name>
    <name type="synonym">Azalea mollis</name>
    <dbReference type="NCBI Taxonomy" id="49168"/>
    <lineage>
        <taxon>Eukaryota</taxon>
        <taxon>Viridiplantae</taxon>
        <taxon>Streptophyta</taxon>
        <taxon>Embryophyta</taxon>
        <taxon>Tracheophyta</taxon>
        <taxon>Spermatophyta</taxon>
        <taxon>Magnoliopsida</taxon>
        <taxon>eudicotyledons</taxon>
        <taxon>Gunneridae</taxon>
        <taxon>Pentapetalae</taxon>
        <taxon>asterids</taxon>
        <taxon>Ericales</taxon>
        <taxon>Ericaceae</taxon>
        <taxon>Ericoideae</taxon>
        <taxon>Rhodoreae</taxon>
        <taxon>Rhododendron</taxon>
    </lineage>
</organism>
<evidence type="ECO:0000313" key="2">
    <source>
        <dbReference type="Proteomes" id="UP001062846"/>
    </source>
</evidence>
<name>A0ACC0M894_RHOML</name>
<accession>A0ACC0M894</accession>
<sequence length="125" mass="14017">MVYKNKWISVEAFLQSPIRTITKGKGDQSIRRRGDEPRGYQTRGDLPTPESGRQLISSPLPQTHVSVMKRFYKPVGVPNLPTNVPNLAVEVPNLSDLVPNLPVQVPNLQKDDDNSRPPKQFPSYA</sequence>
<gene>
    <name evidence="1" type="ORF">RHMOL_Rhmol10G0284400</name>
</gene>
<keyword evidence="2" id="KW-1185">Reference proteome</keyword>
<proteinExistence type="predicted"/>
<dbReference type="Proteomes" id="UP001062846">
    <property type="component" value="Chromosome 10"/>
</dbReference>
<dbReference type="EMBL" id="CM046397">
    <property type="protein sequence ID" value="KAI8536792.1"/>
    <property type="molecule type" value="Genomic_DNA"/>
</dbReference>
<reference evidence="1" key="1">
    <citation type="submission" date="2022-02" db="EMBL/GenBank/DDBJ databases">
        <title>Plant Genome Project.</title>
        <authorList>
            <person name="Zhang R.-G."/>
        </authorList>
    </citation>
    <scope>NUCLEOTIDE SEQUENCE</scope>
    <source>
        <strain evidence="1">AT1</strain>
    </source>
</reference>